<dbReference type="Pfam" id="PF12770">
    <property type="entry name" value="CHAT"/>
    <property type="match status" value="1"/>
</dbReference>
<comment type="caution">
    <text evidence="2">The sequence shown here is derived from an EMBL/GenBank/DDBJ whole genome shotgun (WGS) entry which is preliminary data.</text>
</comment>
<keyword evidence="3" id="KW-1185">Reference proteome</keyword>
<evidence type="ECO:0000259" key="1">
    <source>
        <dbReference type="Pfam" id="PF12770"/>
    </source>
</evidence>
<gene>
    <name evidence="2" type="ORF">GOQ30_09030</name>
</gene>
<accession>A0A6I4IL55</accession>
<dbReference type="SUPFAM" id="SSF48452">
    <property type="entry name" value="TPR-like"/>
    <property type="match status" value="1"/>
</dbReference>
<dbReference type="InterPro" id="IPR024983">
    <property type="entry name" value="CHAT_dom"/>
</dbReference>
<organism evidence="2 3">
    <name type="scientific">Flavobacterium profundi</name>
    <dbReference type="NCBI Taxonomy" id="1774945"/>
    <lineage>
        <taxon>Bacteria</taxon>
        <taxon>Pseudomonadati</taxon>
        <taxon>Bacteroidota</taxon>
        <taxon>Flavobacteriia</taxon>
        <taxon>Flavobacteriales</taxon>
        <taxon>Flavobacteriaceae</taxon>
        <taxon>Flavobacterium</taxon>
    </lineage>
</organism>
<dbReference type="AlphaFoldDB" id="A0A6I4IL55"/>
<evidence type="ECO:0000313" key="2">
    <source>
        <dbReference type="EMBL" id="MVO09299.1"/>
    </source>
</evidence>
<protein>
    <submittedName>
        <fullName evidence="2">CHAT domain-containing protein</fullName>
    </submittedName>
</protein>
<evidence type="ECO:0000313" key="3">
    <source>
        <dbReference type="Proteomes" id="UP000431264"/>
    </source>
</evidence>
<dbReference type="Proteomes" id="UP000431264">
    <property type="component" value="Unassembled WGS sequence"/>
</dbReference>
<sequence length="950" mass="107616">MKCWIKIVLIVLFLNIPKVWSQKTFDEYYNQYLEGYKTNDLLKMKTGSEGLITYFSDEFAGFYLNSYYQILKGDLNQAQASTIQAMNIQPLLQYPYYTQAYIDFLKGNTPNALKNLEWAMQLSTFQEAKDILEDIEKIEFFTKKDASVLKNQWLTYYQTKTINTNKALNLDTCVNSILTSGTKCNNLDMLFAQFSSMKKANPLFQKMLPLLKAVTYYYGGNANESIKQFEYFLEISKNDSSLLAKRSYALYFLSVIKNNSYNSRGALVTINEGLAEYAKLPFASLALADMQLHKIYVLKMLGDKNDEKLQTAFQLEQTAKNIDNHYFLAKAYNSIGSYYFMDGAQSEMAKGTEYITKAYTLAKTVNDKNLLNEVSANYAMVKVKQGLYADATKINEALVQDYLKDKKYIDAQNLYNNMAFVLYLRKDYKNASIEFEKSIALAETIKKGLNAKQKLEYMNEVAGAYTGLIMCYKETNQTEKLFDLQERTRSSYLKDLLQNNSAVANVKEAQNMLQNDELLLTYSIGKPGEIIITAISKNKAEIRYNYPIDDLIAIKKAYTDRIKKVPSTLNPYMQDFNVDYEDGKLVRYANKESNFKKEDLVTLVQWTRDILENSNKPEYQKPQADFLHFWYNLVLLPVQDLTSQYKNVIISAASELNYLPFEAFINPKNQYFVSTNNVRYIPNVSVWKMVSNRNYSSDRKSVIAFGGAQYQPSGNVKATVRTIEDYYKISDAVSKKIEQGNYNLKPELEAVGFGGAGYLEGTLKEVEFIGTLSNDAKVITGQNMTESNFKKANLSGELKQYKNLIISTHGFTGDVIPEFSGVMFSQPNGGDGKEDTFLLAPEIAKLNLNADLTILSACSTGVGKLYGGEGINGLNTSFLVAGSNSTLLSLWSVDDASTALTMQLLFKNVIQNNAKANVILNDIKRAFINGDFGDSVKAPKFWAPFLYNGR</sequence>
<dbReference type="InterPro" id="IPR011990">
    <property type="entry name" value="TPR-like_helical_dom_sf"/>
</dbReference>
<dbReference type="PANTHER" id="PTHR10098">
    <property type="entry name" value="RAPSYN-RELATED"/>
    <property type="match status" value="1"/>
</dbReference>
<dbReference type="RefSeq" id="WP_140997674.1">
    <property type="nucleotide sequence ID" value="NZ_VDCZ01000005.1"/>
</dbReference>
<name>A0A6I4IL55_9FLAO</name>
<reference evidence="3" key="1">
    <citation type="submission" date="2019-05" db="EMBL/GenBank/DDBJ databases">
        <title>Flavobacterium profundi sp. nov., isolated from a deep-sea seamount.</title>
        <authorList>
            <person name="Zhang D.-C."/>
        </authorList>
    </citation>
    <scope>NUCLEOTIDE SEQUENCE [LARGE SCALE GENOMIC DNA]</scope>
    <source>
        <strain evidence="3">TP390</strain>
    </source>
</reference>
<dbReference type="EMBL" id="WQLW01000005">
    <property type="protein sequence ID" value="MVO09299.1"/>
    <property type="molecule type" value="Genomic_DNA"/>
</dbReference>
<dbReference type="PANTHER" id="PTHR10098:SF108">
    <property type="entry name" value="TETRATRICOPEPTIDE REPEAT PROTEIN 28"/>
    <property type="match status" value="1"/>
</dbReference>
<dbReference type="Gene3D" id="1.25.40.10">
    <property type="entry name" value="Tetratricopeptide repeat domain"/>
    <property type="match status" value="1"/>
</dbReference>
<feature type="domain" description="CHAT" evidence="1">
    <location>
        <begin position="631"/>
        <end position="949"/>
    </location>
</feature>
<proteinExistence type="predicted"/>
<dbReference type="OrthoDB" id="9771112at2"/>